<proteinExistence type="inferred from homology"/>
<dbReference type="PANTHER" id="PTHR10362">
    <property type="entry name" value="HISTIDINE AMMONIA-LYASE"/>
    <property type="match status" value="1"/>
</dbReference>
<accession>A0A3P6P0K4</accession>
<dbReference type="InterPro" id="IPR008948">
    <property type="entry name" value="L-Aspartase-like"/>
</dbReference>
<dbReference type="Proteomes" id="UP000267096">
    <property type="component" value="Unassembled WGS sequence"/>
</dbReference>
<dbReference type="PROSITE" id="PS00488">
    <property type="entry name" value="PAL_HISTIDASE"/>
    <property type="match status" value="1"/>
</dbReference>
<protein>
    <submittedName>
        <fullName evidence="2">Uncharacterized protein</fullName>
    </submittedName>
</protein>
<dbReference type="AlphaFoldDB" id="A0A3P6P0K4"/>
<dbReference type="SUPFAM" id="SSF48557">
    <property type="entry name" value="L-aspartase-like"/>
    <property type="match status" value="1"/>
</dbReference>
<dbReference type="EMBL" id="UYRR01018999">
    <property type="protein sequence ID" value="VDK29699.1"/>
    <property type="molecule type" value="Genomic_DNA"/>
</dbReference>
<evidence type="ECO:0000313" key="3">
    <source>
        <dbReference type="Proteomes" id="UP000267096"/>
    </source>
</evidence>
<dbReference type="OrthoDB" id="5852559at2759"/>
<dbReference type="Pfam" id="PF00221">
    <property type="entry name" value="Lyase_aromatic"/>
    <property type="match status" value="1"/>
</dbReference>
<name>A0A3P6P0K4_ANISI</name>
<keyword evidence="3" id="KW-1185">Reference proteome</keyword>
<dbReference type="InterPro" id="IPR024083">
    <property type="entry name" value="Fumarase/histidase_N"/>
</dbReference>
<evidence type="ECO:0000313" key="2">
    <source>
        <dbReference type="EMBL" id="VDK29699.1"/>
    </source>
</evidence>
<dbReference type="Gene3D" id="1.10.275.10">
    <property type="entry name" value="Fumarase/aspartase (N-terminal domain)"/>
    <property type="match status" value="1"/>
</dbReference>
<organism evidence="2 3">
    <name type="scientific">Anisakis simplex</name>
    <name type="common">Herring worm</name>
    <dbReference type="NCBI Taxonomy" id="6269"/>
    <lineage>
        <taxon>Eukaryota</taxon>
        <taxon>Metazoa</taxon>
        <taxon>Ecdysozoa</taxon>
        <taxon>Nematoda</taxon>
        <taxon>Chromadorea</taxon>
        <taxon>Rhabditida</taxon>
        <taxon>Spirurina</taxon>
        <taxon>Ascaridomorpha</taxon>
        <taxon>Ascaridoidea</taxon>
        <taxon>Anisakidae</taxon>
        <taxon>Anisakis</taxon>
        <taxon>Anisakis simplex complex</taxon>
    </lineage>
</organism>
<gene>
    <name evidence="2" type="ORF">ASIM_LOCUS7656</name>
</gene>
<evidence type="ECO:0000256" key="1">
    <source>
        <dbReference type="ARBA" id="ARBA00007238"/>
    </source>
</evidence>
<dbReference type="InterPro" id="IPR001106">
    <property type="entry name" value="Aromatic_Lyase"/>
</dbReference>
<dbReference type="GO" id="GO:0016841">
    <property type="term" value="F:ammonia-lyase activity"/>
    <property type="evidence" value="ECO:0007669"/>
    <property type="project" value="InterPro"/>
</dbReference>
<reference evidence="2 3" key="1">
    <citation type="submission" date="2018-11" db="EMBL/GenBank/DDBJ databases">
        <authorList>
            <consortium name="Pathogen Informatics"/>
        </authorList>
    </citation>
    <scope>NUCLEOTIDE SEQUENCE [LARGE SCALE GENOMIC DNA]</scope>
</reference>
<comment type="similarity">
    <text evidence="1">Belongs to the PAL/histidase family.</text>
</comment>
<sequence>MQVNLIRSHASGYGQPLSPSKARMLLALRINVLAKGYSGISLQNLHKLIAAFNAYCVSYVPEKGSVGASGDLCPLAHLALGLIGEGKMWSPSTGWDDASVVLKKNNLERNIYYFFL</sequence>
<dbReference type="InterPro" id="IPR022313">
    <property type="entry name" value="Phe/His_NH3-lyase_AS"/>
</dbReference>